<dbReference type="PANTHER" id="PTHR10088:SF4">
    <property type="entry name" value="GLUCOKINASE REGULATORY PROTEIN"/>
    <property type="match status" value="1"/>
</dbReference>
<evidence type="ECO:0000256" key="3">
    <source>
        <dbReference type="SAM" id="MobiDB-lite"/>
    </source>
</evidence>
<comment type="caution">
    <text evidence="5">The sequence shown here is derived from an EMBL/GenBank/DDBJ whole genome shotgun (WGS) entry which is preliminary data.</text>
</comment>
<dbReference type="Gene3D" id="3.40.50.10490">
    <property type="entry name" value="Glucose-6-phosphate isomerase like protein, domain 1"/>
    <property type="match status" value="1"/>
</dbReference>
<feature type="domain" description="SIS" evidence="4">
    <location>
        <begin position="79"/>
        <end position="241"/>
    </location>
</feature>
<dbReference type="NCBIfam" id="NF009222">
    <property type="entry name" value="PRK12570.1"/>
    <property type="match status" value="1"/>
</dbReference>
<dbReference type="NCBIfam" id="NF003915">
    <property type="entry name" value="PRK05441.1"/>
    <property type="match status" value="1"/>
</dbReference>
<evidence type="ECO:0000259" key="4">
    <source>
        <dbReference type="PROSITE" id="PS51464"/>
    </source>
</evidence>
<proteinExistence type="predicted"/>
<keyword evidence="6" id="KW-1185">Reference proteome</keyword>
<name>A0ABS9DSG1_9PROT</name>
<keyword evidence="2" id="KW-0119">Carbohydrate metabolism</keyword>
<evidence type="ECO:0000313" key="6">
    <source>
        <dbReference type="Proteomes" id="UP001521209"/>
    </source>
</evidence>
<reference evidence="5 6" key="1">
    <citation type="submission" date="2022-01" db="EMBL/GenBank/DDBJ databases">
        <authorList>
            <person name="Won M."/>
            <person name="Kim S.-J."/>
            <person name="Kwon S.-W."/>
        </authorList>
    </citation>
    <scope>NUCLEOTIDE SEQUENCE [LARGE SCALE GENOMIC DNA]</scope>
    <source>
        <strain evidence="5 6">KCTC 23505</strain>
    </source>
</reference>
<evidence type="ECO:0000313" key="5">
    <source>
        <dbReference type="EMBL" id="MCF3945668.1"/>
    </source>
</evidence>
<evidence type="ECO:0000256" key="1">
    <source>
        <dbReference type="ARBA" id="ARBA00023239"/>
    </source>
</evidence>
<organism evidence="5 6">
    <name type="scientific">Acidiphilium iwatense</name>
    <dbReference type="NCBI Taxonomy" id="768198"/>
    <lineage>
        <taxon>Bacteria</taxon>
        <taxon>Pseudomonadati</taxon>
        <taxon>Pseudomonadota</taxon>
        <taxon>Alphaproteobacteria</taxon>
        <taxon>Acetobacterales</taxon>
        <taxon>Acidocellaceae</taxon>
        <taxon>Acidiphilium</taxon>
    </lineage>
</organism>
<dbReference type="InterPro" id="IPR001347">
    <property type="entry name" value="SIS_dom"/>
</dbReference>
<dbReference type="CDD" id="cd05007">
    <property type="entry name" value="SIS_Etherase"/>
    <property type="match status" value="1"/>
</dbReference>
<dbReference type="RefSeq" id="WP_235702903.1">
    <property type="nucleotide sequence ID" value="NZ_JAKGBZ010000003.1"/>
</dbReference>
<dbReference type="InterPro" id="IPR005488">
    <property type="entry name" value="Etherase_MurQ"/>
</dbReference>
<feature type="region of interest" description="Disordered" evidence="3">
    <location>
        <begin position="315"/>
        <end position="334"/>
    </location>
</feature>
<sequence>MADDRARHCEEAARGADEAIQHADKAMTLPPTETVRAELGDLDCRTTGAILGAMLDQEVRAQAALRDAAPALAALIDAVFEKLASGGRLFYAGAGTSGRLAVLDAVECGPTFSLPPGIIVPIVAGGDSAIAGAVEGAEDDVAAPAAILASHDIGPNDALVGIAASGGTRFTRAAIEAAKSRGALAGCIVNSPGPIADEADIAVIVETGAEILAGSTRLSAGTTQKIALNALSTIVMIRLGKTFGPYMVDLKPTNAKLRARAIRIVAAIAHCDPQTAEAALRDAGFEAKTAIIMLRRGLDAQSARARLSDAKNRLRAALDPASPTQNATAPPRGF</sequence>
<dbReference type="Gene3D" id="1.10.8.1080">
    <property type="match status" value="1"/>
</dbReference>
<protein>
    <submittedName>
        <fullName evidence="5">N-acetylmuramic acid 6-phosphate etherase</fullName>
    </submittedName>
</protein>
<dbReference type="PANTHER" id="PTHR10088">
    <property type="entry name" value="GLUCOKINASE REGULATORY PROTEIN"/>
    <property type="match status" value="1"/>
</dbReference>
<dbReference type="InterPro" id="IPR046348">
    <property type="entry name" value="SIS_dom_sf"/>
</dbReference>
<dbReference type="EMBL" id="JAKGBZ010000003">
    <property type="protein sequence ID" value="MCF3945668.1"/>
    <property type="molecule type" value="Genomic_DNA"/>
</dbReference>
<dbReference type="Proteomes" id="UP001521209">
    <property type="component" value="Unassembled WGS sequence"/>
</dbReference>
<dbReference type="PROSITE" id="PS51464">
    <property type="entry name" value="SIS"/>
    <property type="match status" value="1"/>
</dbReference>
<dbReference type="SUPFAM" id="SSF53697">
    <property type="entry name" value="SIS domain"/>
    <property type="match status" value="1"/>
</dbReference>
<gene>
    <name evidence="5" type="ORF">L2A60_03080</name>
</gene>
<accession>A0ABS9DSG1</accession>
<dbReference type="InterPro" id="IPR040190">
    <property type="entry name" value="MURQ/GCKR"/>
</dbReference>
<evidence type="ECO:0000256" key="2">
    <source>
        <dbReference type="ARBA" id="ARBA00023277"/>
    </source>
</evidence>
<keyword evidence="1" id="KW-0456">Lyase</keyword>
<dbReference type="Pfam" id="PF22645">
    <property type="entry name" value="GKRP_SIS_N"/>
    <property type="match status" value="1"/>
</dbReference>